<dbReference type="PANTHER" id="PTHR30349">
    <property type="entry name" value="PHAGE INTEGRASE-RELATED"/>
    <property type="match status" value="1"/>
</dbReference>
<evidence type="ECO:0000256" key="1">
    <source>
        <dbReference type="ARBA" id="ARBA00008857"/>
    </source>
</evidence>
<comment type="similarity">
    <text evidence="1">Belongs to the 'phage' integrase family.</text>
</comment>
<evidence type="ECO:0000313" key="7">
    <source>
        <dbReference type="Proteomes" id="UP001267710"/>
    </source>
</evidence>
<dbReference type="SUPFAM" id="SSF56349">
    <property type="entry name" value="DNA breaking-rejoining enzymes"/>
    <property type="match status" value="1"/>
</dbReference>
<dbReference type="PROSITE" id="PS51898">
    <property type="entry name" value="TYR_RECOMBINASE"/>
    <property type="match status" value="1"/>
</dbReference>
<reference evidence="6 7" key="1">
    <citation type="submission" date="2023-08" db="EMBL/GenBank/DDBJ databases">
        <title>Functional and genomic diversity of the sorghum phyllosphere microbiome.</title>
        <authorList>
            <person name="Shade A."/>
        </authorList>
    </citation>
    <scope>NUCLEOTIDE SEQUENCE [LARGE SCALE GENOMIC DNA]</scope>
    <source>
        <strain evidence="6 7">SORGH_AS_0335</strain>
    </source>
</reference>
<comment type="caution">
    <text evidence="6">The sequence shown here is derived from an EMBL/GenBank/DDBJ whole genome shotgun (WGS) entry which is preliminary data.</text>
</comment>
<evidence type="ECO:0000256" key="3">
    <source>
        <dbReference type="ARBA" id="ARBA00023125"/>
    </source>
</evidence>
<dbReference type="InterPro" id="IPR011010">
    <property type="entry name" value="DNA_brk_join_enz"/>
</dbReference>
<protein>
    <submittedName>
        <fullName evidence="6">Integrase</fullName>
    </submittedName>
</protein>
<dbReference type="Proteomes" id="UP001267710">
    <property type="component" value="Unassembled WGS sequence"/>
</dbReference>
<name>A0ABU1IFQ3_9BURK</name>
<keyword evidence="2" id="KW-0229">DNA integration</keyword>
<keyword evidence="7" id="KW-1185">Reference proteome</keyword>
<evidence type="ECO:0000256" key="2">
    <source>
        <dbReference type="ARBA" id="ARBA00022908"/>
    </source>
</evidence>
<proteinExistence type="inferred from homology"/>
<feature type="domain" description="Tyr recombinase" evidence="5">
    <location>
        <begin position="65"/>
        <end position="285"/>
    </location>
</feature>
<keyword evidence="4" id="KW-0233">DNA recombination</keyword>
<dbReference type="InterPro" id="IPR050090">
    <property type="entry name" value="Tyrosine_recombinase_XerCD"/>
</dbReference>
<accession>A0ABU1IFQ3</accession>
<dbReference type="CDD" id="cd01184">
    <property type="entry name" value="INT_C_like_1"/>
    <property type="match status" value="1"/>
</dbReference>
<keyword evidence="3" id="KW-0238">DNA-binding</keyword>
<dbReference type="Gene3D" id="1.10.443.10">
    <property type="entry name" value="Intergrase catalytic core"/>
    <property type="match status" value="1"/>
</dbReference>
<evidence type="ECO:0000259" key="5">
    <source>
        <dbReference type="PROSITE" id="PS51898"/>
    </source>
</evidence>
<sequence length="310" mass="35020">MPGDVTPELMTAFVEDMRPRLGVPTLNERLTKIRGIYKIAVGKHVLRVNPATGTLGVKESGAKKRKKRRLPFDATDLQTIFGSEVFTQHKRSRGQSGEASYWIPVLMYYTGARPEELAGLALSDLVNDPKLGWYLNIIDRPCDDDLDLFDDDEVPESHRRTLKNAVSIRRVPIAQELIDLGLLRYVEWLRARKATVLFPTLKKDFHGKLSGSFSKFFGRYKRALGIIDKRKVLYSFRHCMKDMLEAAGVPSKYLQRMLGHTTGDGNVTDGYGSDLPFNRLARHFSRVKFAAIPARPWEPGRGSVSLKGDD</sequence>
<dbReference type="InterPro" id="IPR002104">
    <property type="entry name" value="Integrase_catalytic"/>
</dbReference>
<organism evidence="6 7">
    <name type="scientific">Paracidovorax wautersii</name>
    <dbReference type="NCBI Taxonomy" id="1177982"/>
    <lineage>
        <taxon>Bacteria</taxon>
        <taxon>Pseudomonadati</taxon>
        <taxon>Pseudomonadota</taxon>
        <taxon>Betaproteobacteria</taxon>
        <taxon>Burkholderiales</taxon>
        <taxon>Comamonadaceae</taxon>
        <taxon>Paracidovorax</taxon>
    </lineage>
</organism>
<dbReference type="InterPro" id="IPR013762">
    <property type="entry name" value="Integrase-like_cat_sf"/>
</dbReference>
<gene>
    <name evidence="6" type="ORF">QE399_003729</name>
</gene>
<dbReference type="EMBL" id="JAVIZX010000001">
    <property type="protein sequence ID" value="MDR6216040.1"/>
    <property type="molecule type" value="Genomic_DNA"/>
</dbReference>
<dbReference type="PANTHER" id="PTHR30349:SF41">
    <property type="entry name" value="INTEGRASE_RECOMBINASE PROTEIN MJ0367-RELATED"/>
    <property type="match status" value="1"/>
</dbReference>
<evidence type="ECO:0000313" key="6">
    <source>
        <dbReference type="EMBL" id="MDR6216040.1"/>
    </source>
</evidence>
<evidence type="ECO:0000256" key="4">
    <source>
        <dbReference type="ARBA" id="ARBA00023172"/>
    </source>
</evidence>